<comment type="cofactor">
    <cofactor evidence="1">
        <name>heme</name>
        <dbReference type="ChEBI" id="CHEBI:30413"/>
    </cofactor>
</comment>
<comment type="similarity">
    <text evidence="2">Belongs to the cytochrome P450 family.</text>
</comment>
<evidence type="ECO:0000256" key="5">
    <source>
        <dbReference type="ARBA" id="ARBA00023002"/>
    </source>
</evidence>
<proteinExistence type="inferred from homology"/>
<evidence type="ECO:0000313" key="9">
    <source>
        <dbReference type="Proteomes" id="UP001472677"/>
    </source>
</evidence>
<accession>A0ABR2B871</accession>
<organism evidence="8 9">
    <name type="scientific">Hibiscus sabdariffa</name>
    <name type="common">roselle</name>
    <dbReference type="NCBI Taxonomy" id="183260"/>
    <lineage>
        <taxon>Eukaryota</taxon>
        <taxon>Viridiplantae</taxon>
        <taxon>Streptophyta</taxon>
        <taxon>Embryophyta</taxon>
        <taxon>Tracheophyta</taxon>
        <taxon>Spermatophyta</taxon>
        <taxon>Magnoliopsida</taxon>
        <taxon>eudicotyledons</taxon>
        <taxon>Gunneridae</taxon>
        <taxon>Pentapetalae</taxon>
        <taxon>rosids</taxon>
        <taxon>malvids</taxon>
        <taxon>Malvales</taxon>
        <taxon>Malvaceae</taxon>
        <taxon>Malvoideae</taxon>
        <taxon>Hibiscus</taxon>
    </lineage>
</organism>
<dbReference type="Pfam" id="PF00067">
    <property type="entry name" value="p450"/>
    <property type="match status" value="2"/>
</dbReference>
<dbReference type="SUPFAM" id="SSF48264">
    <property type="entry name" value="Cytochrome P450"/>
    <property type="match status" value="1"/>
</dbReference>
<dbReference type="EMBL" id="JBBPBM010000159">
    <property type="protein sequence ID" value="KAK8502914.1"/>
    <property type="molecule type" value="Genomic_DNA"/>
</dbReference>
<evidence type="ECO:0000256" key="3">
    <source>
        <dbReference type="ARBA" id="ARBA00022617"/>
    </source>
</evidence>
<keyword evidence="5" id="KW-0560">Oxidoreductase</keyword>
<dbReference type="Gene3D" id="1.10.630.10">
    <property type="entry name" value="Cytochrome P450"/>
    <property type="match status" value="2"/>
</dbReference>
<keyword evidence="7" id="KW-0503">Monooxygenase</keyword>
<sequence length="124" mass="14101">MLCKHPLIQEKVAQEVMNNTSIKPSDANFDDFAATITDVTLDRMHYLHAALTETLRLYPVVPVAGPRICLGKEFAYRQMKIVSTCLIRWFQFKLTDDAQAATYRKTFTLHMKGGLHVCAIPRTT</sequence>
<keyword evidence="9" id="KW-1185">Reference proteome</keyword>
<evidence type="ECO:0000256" key="4">
    <source>
        <dbReference type="ARBA" id="ARBA00022723"/>
    </source>
</evidence>
<evidence type="ECO:0000256" key="1">
    <source>
        <dbReference type="ARBA" id="ARBA00001971"/>
    </source>
</evidence>
<evidence type="ECO:0008006" key="10">
    <source>
        <dbReference type="Google" id="ProtNLM"/>
    </source>
</evidence>
<keyword evidence="3" id="KW-0349">Heme</keyword>
<evidence type="ECO:0000313" key="8">
    <source>
        <dbReference type="EMBL" id="KAK8502914.1"/>
    </source>
</evidence>
<evidence type="ECO:0000256" key="6">
    <source>
        <dbReference type="ARBA" id="ARBA00023004"/>
    </source>
</evidence>
<gene>
    <name evidence="8" type="ORF">V6N12_054141</name>
</gene>
<dbReference type="PANTHER" id="PTHR24296">
    <property type="entry name" value="CYTOCHROME P450"/>
    <property type="match status" value="1"/>
</dbReference>
<protein>
    <recommendedName>
        <fullName evidence="10">Cytochrome P450</fullName>
    </recommendedName>
</protein>
<dbReference type="InterPro" id="IPR036396">
    <property type="entry name" value="Cyt_P450_sf"/>
</dbReference>
<keyword evidence="4" id="KW-0479">Metal-binding</keyword>
<comment type="caution">
    <text evidence="8">The sequence shown here is derived from an EMBL/GenBank/DDBJ whole genome shotgun (WGS) entry which is preliminary data.</text>
</comment>
<name>A0ABR2B871_9ROSI</name>
<dbReference type="InterPro" id="IPR001128">
    <property type="entry name" value="Cyt_P450"/>
</dbReference>
<evidence type="ECO:0000256" key="2">
    <source>
        <dbReference type="ARBA" id="ARBA00010617"/>
    </source>
</evidence>
<evidence type="ECO:0000256" key="7">
    <source>
        <dbReference type="ARBA" id="ARBA00023033"/>
    </source>
</evidence>
<dbReference type="Proteomes" id="UP001472677">
    <property type="component" value="Unassembled WGS sequence"/>
</dbReference>
<reference evidence="8 9" key="1">
    <citation type="journal article" date="2024" name="G3 (Bethesda)">
        <title>Genome assembly of Hibiscus sabdariffa L. provides insights into metabolisms of medicinal natural products.</title>
        <authorList>
            <person name="Kim T."/>
        </authorList>
    </citation>
    <scope>NUCLEOTIDE SEQUENCE [LARGE SCALE GENOMIC DNA]</scope>
    <source>
        <strain evidence="8">TK-2024</strain>
        <tissue evidence="8">Old leaves</tissue>
    </source>
</reference>
<keyword evidence="6" id="KW-0408">Iron</keyword>